<dbReference type="RefSeq" id="WP_344842733.1">
    <property type="nucleotide sequence ID" value="NZ_BAABAA010000005.1"/>
</dbReference>
<dbReference type="SUPFAM" id="SSF49373">
    <property type="entry name" value="Invasin/intimin cell-adhesion fragments"/>
    <property type="match status" value="1"/>
</dbReference>
<comment type="caution">
    <text evidence="1">The sequence shown here is derived from an EMBL/GenBank/DDBJ whole genome shotgun (WGS) entry which is preliminary data.</text>
</comment>
<evidence type="ECO:0008006" key="3">
    <source>
        <dbReference type="Google" id="ProtNLM"/>
    </source>
</evidence>
<dbReference type="Gene3D" id="2.60.40.10">
    <property type="entry name" value="Immunoglobulins"/>
    <property type="match status" value="1"/>
</dbReference>
<keyword evidence="2" id="KW-1185">Reference proteome</keyword>
<protein>
    <recommendedName>
        <fullName evidence="3">Big-1 domain-containing protein</fullName>
    </recommendedName>
</protein>
<evidence type="ECO:0000313" key="1">
    <source>
        <dbReference type="EMBL" id="GAA3567566.1"/>
    </source>
</evidence>
<dbReference type="EMBL" id="BAABAA010000005">
    <property type="protein sequence ID" value="GAA3567566.1"/>
    <property type="molecule type" value="Genomic_DNA"/>
</dbReference>
<dbReference type="InterPro" id="IPR008964">
    <property type="entry name" value="Invasin/intimin_cell_adhesion"/>
</dbReference>
<sequence length="481" mass="45871">MSSLSKFPKSKLAWLIGALVATLVGVTVSVVGGPAAFAATSGVTFVGTPQTGGATASWQIGFTTANGNSGDLAAGNTVIVTFPAAFTEPATPAVTLISGFPGCSATASTSGDVVTILLAGGSCAHTKGTAASLSIAGITNGPVNSYAAGSFSVATSKDASAGSPPAAIVLTAGAPAQLAYTTAPPATGTSGSPLATFRVSVQDSVGNTITTGTGSTDNITLSVASGPAGGAIDSAPSTYTNVAAVAGVATFNGVYFTTGGTYTLTATDTSRGGVSTATSGSIVISVPAGSKLAFVQGPSAASAGVAIAPAITVQVQDASGNAVAASGISVTLAVSSGVIDAGATATTNSAGRATFSGVVINTAATGLTLTASASGLTSSPASAAFTVTVAVSNGAALTEIVNDGSGSGVQTVSYYRCSGYTGACTSANWTLIGSSTTAAANYSVTWTGQPANGPYRLVTVATDNVTNVSQASASIPVTVAN</sequence>
<proteinExistence type="predicted"/>
<evidence type="ECO:0000313" key="2">
    <source>
        <dbReference type="Proteomes" id="UP001501222"/>
    </source>
</evidence>
<accession>A0ABP6XJ37</accession>
<dbReference type="Proteomes" id="UP001501222">
    <property type="component" value="Unassembled WGS sequence"/>
</dbReference>
<reference evidence="2" key="1">
    <citation type="journal article" date="2019" name="Int. J. Syst. Evol. Microbiol.">
        <title>The Global Catalogue of Microorganisms (GCM) 10K type strain sequencing project: providing services to taxonomists for standard genome sequencing and annotation.</title>
        <authorList>
            <consortium name="The Broad Institute Genomics Platform"/>
            <consortium name="The Broad Institute Genome Sequencing Center for Infectious Disease"/>
            <person name="Wu L."/>
            <person name="Ma J."/>
        </authorList>
    </citation>
    <scope>NUCLEOTIDE SEQUENCE [LARGE SCALE GENOMIC DNA]</scope>
    <source>
        <strain evidence="2">JCM 16928</strain>
    </source>
</reference>
<dbReference type="InterPro" id="IPR013783">
    <property type="entry name" value="Ig-like_fold"/>
</dbReference>
<gene>
    <name evidence="1" type="ORF">GCM10022235_40580</name>
</gene>
<organism evidence="1 2">
    <name type="scientific">Kribbella ginsengisoli</name>
    <dbReference type="NCBI Taxonomy" id="363865"/>
    <lineage>
        <taxon>Bacteria</taxon>
        <taxon>Bacillati</taxon>
        <taxon>Actinomycetota</taxon>
        <taxon>Actinomycetes</taxon>
        <taxon>Propionibacteriales</taxon>
        <taxon>Kribbellaceae</taxon>
        <taxon>Kribbella</taxon>
    </lineage>
</organism>
<name>A0ABP6XJ37_9ACTN</name>